<accession>A0AC34FHL6</accession>
<proteinExistence type="predicted"/>
<dbReference type="WBParaSite" id="ES5_v2.g16863.t1">
    <property type="protein sequence ID" value="ES5_v2.g16863.t1"/>
    <property type="gene ID" value="ES5_v2.g16863"/>
</dbReference>
<organism evidence="1 2">
    <name type="scientific">Panagrolaimus sp. ES5</name>
    <dbReference type="NCBI Taxonomy" id="591445"/>
    <lineage>
        <taxon>Eukaryota</taxon>
        <taxon>Metazoa</taxon>
        <taxon>Ecdysozoa</taxon>
        <taxon>Nematoda</taxon>
        <taxon>Chromadorea</taxon>
        <taxon>Rhabditida</taxon>
        <taxon>Tylenchina</taxon>
        <taxon>Panagrolaimomorpha</taxon>
        <taxon>Panagrolaimoidea</taxon>
        <taxon>Panagrolaimidae</taxon>
        <taxon>Panagrolaimus</taxon>
    </lineage>
</organism>
<sequence length="214" mass="24540">MHIKNIHWIVIEDGTKTADSVNRLLKRSNIPYAYFFAAKQPKLLTKGWTQRNEALEYLRKYYRNYEGHAVVYFADDDNAYDIRLFNSFIRNVKNVGVWPVGLVGGAAVEGPIVKEGRVVRWHAQFKPNRTFAIDMAGFGVSLKLIHSTRASFGCQCINESPEDCFLLQLGISRSDVEPFGYNIHHKDVLVWHVNTVKSTIFNKTNNGFDLEIEE</sequence>
<reference evidence="2" key="1">
    <citation type="submission" date="2022-11" db="UniProtKB">
        <authorList>
            <consortium name="WormBaseParasite"/>
        </authorList>
    </citation>
    <scope>IDENTIFICATION</scope>
</reference>
<name>A0AC34FHL6_9BILA</name>
<dbReference type="Proteomes" id="UP000887579">
    <property type="component" value="Unplaced"/>
</dbReference>
<evidence type="ECO:0000313" key="2">
    <source>
        <dbReference type="WBParaSite" id="ES5_v2.g16863.t1"/>
    </source>
</evidence>
<evidence type="ECO:0000313" key="1">
    <source>
        <dbReference type="Proteomes" id="UP000887579"/>
    </source>
</evidence>
<protein>
    <submittedName>
        <fullName evidence="2">Galactosylgalactosylxylosylprotein 3-beta-glucuronosyltransferase</fullName>
    </submittedName>
</protein>